<dbReference type="Proteomes" id="UP000789738">
    <property type="component" value="Unassembled WGS sequence"/>
</dbReference>
<dbReference type="EMBL" id="CAMTCP010000144">
    <property type="protein sequence ID" value="CAI3573288.1"/>
    <property type="molecule type" value="Genomic_DNA"/>
</dbReference>
<accession>A0AA86JGT9</accession>
<dbReference type="EMBL" id="CAKJVE010000004">
    <property type="protein sequence ID" value="CAG9702930.1"/>
    <property type="molecule type" value="Genomic_DNA"/>
</dbReference>
<comment type="caution">
    <text evidence="1">The sequence shown here is derived from an EMBL/GenBank/DDBJ whole genome shotgun (WGS) entry which is preliminary data.</text>
</comment>
<gene>
    <name evidence="2" type="ORF">CNEO2_220024</name>
    <name evidence="1" type="ORF">CNEO_40222</name>
</gene>
<reference evidence="2" key="2">
    <citation type="submission" date="2022-10" db="EMBL/GenBank/DDBJ databases">
        <authorList>
            <person name="Aires J."/>
            <person name="Mesa V."/>
        </authorList>
    </citation>
    <scope>NUCLEOTIDE SEQUENCE</scope>
    <source>
        <strain evidence="2">Clostridium neonatale JD116</strain>
    </source>
</reference>
<reference evidence="1" key="1">
    <citation type="submission" date="2021-10" db="EMBL/GenBank/DDBJ databases">
        <authorList>
            <person name="Mesa V."/>
        </authorList>
    </citation>
    <scope>NUCLEOTIDE SEQUENCE</scope>
    <source>
        <strain evidence="1">CC3_PB</strain>
    </source>
</reference>
<dbReference type="AlphaFoldDB" id="A0AA86JGT9"/>
<dbReference type="Proteomes" id="UP001189143">
    <property type="component" value="Unassembled WGS sequence"/>
</dbReference>
<evidence type="ECO:0000313" key="3">
    <source>
        <dbReference type="Proteomes" id="UP000789738"/>
    </source>
</evidence>
<evidence type="ECO:0000313" key="2">
    <source>
        <dbReference type="EMBL" id="CAI3573288.1"/>
    </source>
</evidence>
<name>A0AA86JGT9_9CLOT</name>
<sequence>MYINNRLNDVEHQNYSLTDGFAPHGV</sequence>
<organism evidence="1 3">
    <name type="scientific">Clostridium neonatale</name>
    <dbReference type="NCBI Taxonomy" id="137838"/>
    <lineage>
        <taxon>Bacteria</taxon>
        <taxon>Bacillati</taxon>
        <taxon>Bacillota</taxon>
        <taxon>Clostridia</taxon>
        <taxon>Eubacteriales</taxon>
        <taxon>Clostridiaceae</taxon>
        <taxon>Clostridium</taxon>
    </lineage>
</organism>
<proteinExistence type="predicted"/>
<protein>
    <submittedName>
        <fullName evidence="1">Uncharacterized protein</fullName>
    </submittedName>
</protein>
<evidence type="ECO:0000313" key="1">
    <source>
        <dbReference type="EMBL" id="CAG9702930.1"/>
    </source>
</evidence>